<accession>A0A2Z5G162</accession>
<dbReference type="EMBL" id="CP030840">
    <property type="protein sequence ID" value="AXC12750.1"/>
    <property type="molecule type" value="Genomic_DNA"/>
</dbReference>
<dbReference type="KEGG" id="abas:ACPOL_3465"/>
<dbReference type="RefSeq" id="WP_114207882.1">
    <property type="nucleotide sequence ID" value="NZ_CP030840.1"/>
</dbReference>
<sequence length="345" mass="39219">MSKIADFREDSRYGLQWFRPAWQKGELLKVKQLLRGQSFPTVDAATPAYLDEIKDVAPVIRVNGHTRPSVRIVRGASYSVESLVTDAKRSKDLKDSPQVSFVTLQRDDDLSALKFIDTFGPLFWPQKMLAVADWIHLDDFWARHARFLAISKLWRSLRDGEQAIQDAWKWIEENLTATRIAGEPDLGSDPTQTIGTGKRVNSIAVPMPWQANKQMLKVLPSLAMAEGRFNDEVVRISSSAMNRTLAIALIQHELTRQTESAKTLWRIEDGVKNLRCIPERRIESLWSAMWEIFAAEAGSGLSWRFCKACGKPFYPKRIDSDCCTTAEQSAWSKSNYAARWAQKGR</sequence>
<gene>
    <name evidence="1" type="ORF">ACPOL_3465</name>
</gene>
<dbReference type="AlphaFoldDB" id="A0A2Z5G162"/>
<name>A0A2Z5G162_9BACT</name>
<keyword evidence="2" id="KW-1185">Reference proteome</keyword>
<protein>
    <submittedName>
        <fullName evidence="1">Uncharacterized protein</fullName>
    </submittedName>
</protein>
<reference evidence="1 2" key="1">
    <citation type="journal article" date="2018" name="Front. Microbiol.">
        <title>Hydrolytic Capabilities as a Key to Environmental Success: Chitinolytic and Cellulolytic Acidobacteria From Acidic Sub-arctic Soils and Boreal Peatlands.</title>
        <authorList>
            <person name="Belova S.E."/>
            <person name="Ravin N.V."/>
            <person name="Pankratov T.A."/>
            <person name="Rakitin A.L."/>
            <person name="Ivanova A.A."/>
            <person name="Beletsky A.V."/>
            <person name="Mardanov A.V."/>
            <person name="Sinninghe Damste J.S."/>
            <person name="Dedysh S.N."/>
        </authorList>
    </citation>
    <scope>NUCLEOTIDE SEQUENCE [LARGE SCALE GENOMIC DNA]</scope>
    <source>
        <strain evidence="1 2">SBC82</strain>
    </source>
</reference>
<evidence type="ECO:0000313" key="1">
    <source>
        <dbReference type="EMBL" id="AXC12750.1"/>
    </source>
</evidence>
<dbReference type="Proteomes" id="UP000253606">
    <property type="component" value="Chromosome"/>
</dbReference>
<evidence type="ECO:0000313" key="2">
    <source>
        <dbReference type="Proteomes" id="UP000253606"/>
    </source>
</evidence>
<organism evidence="1 2">
    <name type="scientific">Acidisarcina polymorpha</name>
    <dbReference type="NCBI Taxonomy" id="2211140"/>
    <lineage>
        <taxon>Bacteria</taxon>
        <taxon>Pseudomonadati</taxon>
        <taxon>Acidobacteriota</taxon>
        <taxon>Terriglobia</taxon>
        <taxon>Terriglobales</taxon>
        <taxon>Acidobacteriaceae</taxon>
        <taxon>Acidisarcina</taxon>
    </lineage>
</organism>
<proteinExistence type="predicted"/>